<organism evidence="1 2">
    <name type="scientific">Austropuccinia psidii MF-1</name>
    <dbReference type="NCBI Taxonomy" id="1389203"/>
    <lineage>
        <taxon>Eukaryota</taxon>
        <taxon>Fungi</taxon>
        <taxon>Dikarya</taxon>
        <taxon>Basidiomycota</taxon>
        <taxon>Pucciniomycotina</taxon>
        <taxon>Pucciniomycetes</taxon>
        <taxon>Pucciniales</taxon>
        <taxon>Sphaerophragmiaceae</taxon>
        <taxon>Austropuccinia</taxon>
    </lineage>
</organism>
<evidence type="ECO:0000313" key="2">
    <source>
        <dbReference type="Proteomes" id="UP000765509"/>
    </source>
</evidence>
<accession>A0A9Q3GBB2</accession>
<evidence type="ECO:0000313" key="1">
    <source>
        <dbReference type="EMBL" id="MBW0461258.1"/>
    </source>
</evidence>
<proteinExistence type="predicted"/>
<dbReference type="AlphaFoldDB" id="A0A9Q3GBB2"/>
<dbReference type="EMBL" id="AVOT02000132">
    <property type="protein sequence ID" value="MBW0461258.1"/>
    <property type="molecule type" value="Genomic_DNA"/>
</dbReference>
<protein>
    <submittedName>
        <fullName evidence="1">Uncharacterized protein</fullName>
    </submittedName>
</protein>
<sequence>MSSIPPSNEKLPEITTPYEELNLKDFLKLKKEAISQKIKEYFEGFGSKEEEVGDIERSYIIKQTFKKISYLPTPNKYSLSPHWIDSFSSYGAQWLSHALVE</sequence>
<gene>
    <name evidence="1" type="ORF">O181_000973</name>
</gene>
<comment type="caution">
    <text evidence="1">The sequence shown here is derived from an EMBL/GenBank/DDBJ whole genome shotgun (WGS) entry which is preliminary data.</text>
</comment>
<reference evidence="1" key="1">
    <citation type="submission" date="2021-03" db="EMBL/GenBank/DDBJ databases">
        <title>Draft genome sequence of rust myrtle Austropuccinia psidii MF-1, a brazilian biotype.</title>
        <authorList>
            <person name="Quecine M.C."/>
            <person name="Pachon D.M.R."/>
            <person name="Bonatelli M.L."/>
            <person name="Correr F.H."/>
            <person name="Franceschini L.M."/>
            <person name="Leite T.F."/>
            <person name="Margarido G.R.A."/>
            <person name="Almeida C.A."/>
            <person name="Ferrarezi J.A."/>
            <person name="Labate C.A."/>
        </authorList>
    </citation>
    <scope>NUCLEOTIDE SEQUENCE</scope>
    <source>
        <strain evidence="1">MF-1</strain>
    </source>
</reference>
<dbReference type="Proteomes" id="UP000765509">
    <property type="component" value="Unassembled WGS sequence"/>
</dbReference>
<name>A0A9Q3GBB2_9BASI</name>
<keyword evidence="2" id="KW-1185">Reference proteome</keyword>